<comment type="subcellular location">
    <subcellularLocation>
        <location evidence="1">Membrane</location>
        <topology evidence="1">Multi-pass membrane protein</topology>
    </subcellularLocation>
</comment>
<dbReference type="PANTHER" id="PTHR12560">
    <property type="entry name" value="LONGEVITY ASSURANCE FACTOR 1 LAG1"/>
    <property type="match status" value="1"/>
</dbReference>
<feature type="transmembrane region" description="Helical" evidence="5">
    <location>
        <begin position="61"/>
        <end position="79"/>
    </location>
</feature>
<evidence type="ECO:0000256" key="1">
    <source>
        <dbReference type="ARBA" id="ARBA00004141"/>
    </source>
</evidence>
<dbReference type="InterPro" id="IPR006634">
    <property type="entry name" value="TLC-dom"/>
</dbReference>
<keyword evidence="2 5" id="KW-0812">Transmembrane</keyword>
<evidence type="ECO:0000313" key="7">
    <source>
        <dbReference type="EMBL" id="WIA17388.1"/>
    </source>
</evidence>
<name>A0ABY8UCI7_TETOB</name>
<dbReference type="Pfam" id="PF03798">
    <property type="entry name" value="TRAM_LAG1_CLN8"/>
    <property type="match status" value="1"/>
</dbReference>
<feature type="transmembrane region" description="Helical" evidence="5">
    <location>
        <begin position="12"/>
        <end position="33"/>
    </location>
</feature>
<evidence type="ECO:0000313" key="8">
    <source>
        <dbReference type="Proteomes" id="UP001244341"/>
    </source>
</evidence>
<feature type="transmembrane region" description="Helical" evidence="5">
    <location>
        <begin position="141"/>
        <end position="160"/>
    </location>
</feature>
<reference evidence="7 8" key="1">
    <citation type="submission" date="2023-05" db="EMBL/GenBank/DDBJ databases">
        <title>A 100% complete, gapless, phased diploid assembly of the Scenedesmus obliquus UTEX 3031 genome.</title>
        <authorList>
            <person name="Biondi T.C."/>
            <person name="Hanschen E.R."/>
            <person name="Kwon T."/>
            <person name="Eng W."/>
            <person name="Kruse C.P.S."/>
            <person name="Koehler S.I."/>
            <person name="Kunde Y."/>
            <person name="Gleasner C.D."/>
            <person name="You Mak K.T."/>
            <person name="Polle J."/>
            <person name="Hovde B.T."/>
            <person name="Starkenburg S.R."/>
        </authorList>
    </citation>
    <scope>NUCLEOTIDE SEQUENCE [LARGE SCALE GENOMIC DNA]</scope>
    <source>
        <strain evidence="7 8">DOE0152z</strain>
    </source>
</reference>
<evidence type="ECO:0000259" key="6">
    <source>
        <dbReference type="SMART" id="SM00724"/>
    </source>
</evidence>
<feature type="transmembrane region" description="Helical" evidence="5">
    <location>
        <begin position="233"/>
        <end position="255"/>
    </location>
</feature>
<feature type="domain" description="TLC" evidence="6">
    <location>
        <begin position="56"/>
        <end position="266"/>
    </location>
</feature>
<evidence type="ECO:0000256" key="4">
    <source>
        <dbReference type="ARBA" id="ARBA00023136"/>
    </source>
</evidence>
<dbReference type="InterPro" id="IPR016439">
    <property type="entry name" value="Lag1/Lac1-like"/>
</dbReference>
<keyword evidence="3 5" id="KW-1133">Transmembrane helix</keyword>
<dbReference type="EMBL" id="CP126215">
    <property type="protein sequence ID" value="WIA17388.1"/>
    <property type="molecule type" value="Genomic_DNA"/>
</dbReference>
<accession>A0ABY8UCI7</accession>
<organism evidence="7 8">
    <name type="scientific">Tetradesmus obliquus</name>
    <name type="common">Green alga</name>
    <name type="synonym">Acutodesmus obliquus</name>
    <dbReference type="NCBI Taxonomy" id="3088"/>
    <lineage>
        <taxon>Eukaryota</taxon>
        <taxon>Viridiplantae</taxon>
        <taxon>Chlorophyta</taxon>
        <taxon>core chlorophytes</taxon>
        <taxon>Chlorophyceae</taxon>
        <taxon>CS clade</taxon>
        <taxon>Sphaeropleales</taxon>
        <taxon>Scenedesmaceae</taxon>
        <taxon>Tetradesmus</taxon>
    </lineage>
</organism>
<evidence type="ECO:0000256" key="2">
    <source>
        <dbReference type="ARBA" id="ARBA00022692"/>
    </source>
</evidence>
<proteinExistence type="predicted"/>
<gene>
    <name evidence="7" type="ORF">OEZ85_014246</name>
</gene>
<dbReference type="SMART" id="SM00724">
    <property type="entry name" value="TLC"/>
    <property type="match status" value="1"/>
</dbReference>
<keyword evidence="4 5" id="KW-0472">Membrane</keyword>
<dbReference type="Proteomes" id="UP001244341">
    <property type="component" value="Chromosome 8b"/>
</dbReference>
<dbReference type="PANTHER" id="PTHR12560:SF0">
    <property type="entry name" value="LD18904P"/>
    <property type="match status" value="1"/>
</dbReference>
<sequence length="295" mass="32205">MPPLEGQPVDMLFALYVALGVLAVRLASERLLLPALNSAFKARLQGEDSNPSKIRKRAYNCFNNSFIAASSLLMTSWAWHVTMTDNGGCTPFSTHSCLAGWPAISVSRQFKLVWLTVFGFYLYEMICTALRVGCVLSTEMVVHHIITMWMMLYGYFYSLGRYGLMATALLDTSNTLLHSAKALNYAEAAFPGLASLKDAAFKSFALSFLLCRVLAPPLALIKPGLLDGRAMPLVSYYITNGLLLFIYSLQLFWFVKIVKIAMGGPAGDEEEESSKPAKVAAAAAAGTNRAALKAE</sequence>
<evidence type="ECO:0000256" key="5">
    <source>
        <dbReference type="SAM" id="Phobius"/>
    </source>
</evidence>
<evidence type="ECO:0000256" key="3">
    <source>
        <dbReference type="ARBA" id="ARBA00022989"/>
    </source>
</evidence>
<protein>
    <recommendedName>
        <fullName evidence="6">TLC domain-containing protein</fullName>
    </recommendedName>
</protein>
<keyword evidence="8" id="KW-1185">Reference proteome</keyword>
<feature type="transmembrane region" description="Helical" evidence="5">
    <location>
        <begin position="199"/>
        <end position="221"/>
    </location>
</feature>
<feature type="transmembrane region" description="Helical" evidence="5">
    <location>
        <begin position="112"/>
        <end position="134"/>
    </location>
</feature>